<name>A0AC58TGH8_TOBAC</name>
<keyword evidence="1" id="KW-1185">Reference proteome</keyword>
<gene>
    <name evidence="2" type="primary">LOC142174436</name>
</gene>
<dbReference type="RefSeq" id="XP_075096330.1">
    <property type="nucleotide sequence ID" value="XM_075240229.1"/>
</dbReference>
<dbReference type="Proteomes" id="UP000790787">
    <property type="component" value="Chromosome 20"/>
</dbReference>
<protein>
    <submittedName>
        <fullName evidence="2">Uncharacterized protein LOC142174436</fullName>
    </submittedName>
</protein>
<evidence type="ECO:0000313" key="1">
    <source>
        <dbReference type="Proteomes" id="UP000790787"/>
    </source>
</evidence>
<accession>A0AC58TGH8</accession>
<organism evidence="1 2">
    <name type="scientific">Nicotiana tabacum</name>
    <name type="common">Common tobacco</name>
    <dbReference type="NCBI Taxonomy" id="4097"/>
    <lineage>
        <taxon>Eukaryota</taxon>
        <taxon>Viridiplantae</taxon>
        <taxon>Streptophyta</taxon>
        <taxon>Embryophyta</taxon>
        <taxon>Tracheophyta</taxon>
        <taxon>Spermatophyta</taxon>
        <taxon>Magnoliopsida</taxon>
        <taxon>eudicotyledons</taxon>
        <taxon>Gunneridae</taxon>
        <taxon>Pentapetalae</taxon>
        <taxon>asterids</taxon>
        <taxon>lamiids</taxon>
        <taxon>Solanales</taxon>
        <taxon>Solanaceae</taxon>
        <taxon>Nicotianoideae</taxon>
        <taxon>Nicotianeae</taxon>
        <taxon>Nicotiana</taxon>
    </lineage>
</organism>
<reference evidence="1" key="1">
    <citation type="journal article" date="2014" name="Nat. Commun.">
        <title>The tobacco genome sequence and its comparison with those of tomato and potato.</title>
        <authorList>
            <person name="Sierro N."/>
            <person name="Battey J.N."/>
            <person name="Ouadi S."/>
            <person name="Bakaher N."/>
            <person name="Bovet L."/>
            <person name="Willig A."/>
            <person name="Goepfert S."/>
            <person name="Peitsch M.C."/>
            <person name="Ivanov N.V."/>
        </authorList>
    </citation>
    <scope>NUCLEOTIDE SEQUENCE [LARGE SCALE GENOMIC DNA]</scope>
</reference>
<evidence type="ECO:0000313" key="2">
    <source>
        <dbReference type="RefSeq" id="XP_075096330.1"/>
    </source>
</evidence>
<sequence length="267" mass="30567">MGDFSAVLQPDNRMGGSAIQHVKVKDFEEFLGSAGLIVMKTVGIFYSWTNSHIHSRIDRDLVSPTWMSLWPQIADEAKDPYFFDCSMLCITFSRSPRKMARPFRFFNHLTAHTELLNIVSTMWNWTVQREYMEQVWHQLKLMNEGIKALKRACVLIAQNHINRLTTTSGDVVHIDRAVEAEIIGFYKGLLGTYATQLPAIIPSILVGSPILDNKQKLSLIAPVTREEIYLDLKDISDLKTPGYDRFNACFFKKLWPIIRDDVSDVVI</sequence>
<proteinExistence type="predicted"/>
<reference evidence="2" key="2">
    <citation type="submission" date="2025-08" db="UniProtKB">
        <authorList>
            <consortium name="RefSeq"/>
        </authorList>
    </citation>
    <scope>IDENTIFICATION</scope>
    <source>
        <tissue evidence="2">Leaf</tissue>
    </source>
</reference>